<name>A0AAE3CZ62_9HYPH</name>
<dbReference type="InterPro" id="IPR045851">
    <property type="entry name" value="AMP-bd_C_sf"/>
</dbReference>
<dbReference type="GO" id="GO:0031956">
    <property type="term" value="F:medium-chain fatty acid-CoA ligase activity"/>
    <property type="evidence" value="ECO:0007669"/>
    <property type="project" value="TreeGrafter"/>
</dbReference>
<dbReference type="Pfam" id="PF13193">
    <property type="entry name" value="AMP-binding_C"/>
    <property type="match status" value="1"/>
</dbReference>
<dbReference type="AlphaFoldDB" id="A0AAE3CZ62"/>
<dbReference type="InterPro" id="IPR020845">
    <property type="entry name" value="AMP-binding_CS"/>
</dbReference>
<keyword evidence="7" id="KW-1185">Reference proteome</keyword>
<feature type="domain" description="AMP-dependent synthetase/ligase" evidence="4">
    <location>
        <begin position="26"/>
        <end position="370"/>
    </location>
</feature>
<dbReference type="PROSITE" id="PS00455">
    <property type="entry name" value="AMP_BINDING"/>
    <property type="match status" value="1"/>
</dbReference>
<dbReference type="GO" id="GO:0046872">
    <property type="term" value="F:metal ion binding"/>
    <property type="evidence" value="ECO:0007669"/>
    <property type="project" value="UniProtKB-KW"/>
</dbReference>
<dbReference type="InterPro" id="IPR025110">
    <property type="entry name" value="AMP-bd_C"/>
</dbReference>
<dbReference type="EMBL" id="JAICBX010000001">
    <property type="protein sequence ID" value="MBW8636995.1"/>
    <property type="molecule type" value="Genomic_DNA"/>
</dbReference>
<dbReference type="PANTHER" id="PTHR43201">
    <property type="entry name" value="ACYL-COA SYNTHETASE"/>
    <property type="match status" value="1"/>
</dbReference>
<dbReference type="Gene3D" id="3.30.300.30">
    <property type="match status" value="1"/>
</dbReference>
<dbReference type="Gene3D" id="3.40.50.12780">
    <property type="entry name" value="N-terminal domain of ligase-like"/>
    <property type="match status" value="1"/>
</dbReference>
<feature type="domain" description="AMP-binding enzyme C-terminal" evidence="5">
    <location>
        <begin position="420"/>
        <end position="494"/>
    </location>
</feature>
<evidence type="ECO:0000256" key="1">
    <source>
        <dbReference type="ARBA" id="ARBA00006432"/>
    </source>
</evidence>
<evidence type="ECO:0000259" key="5">
    <source>
        <dbReference type="Pfam" id="PF13193"/>
    </source>
</evidence>
<sequence>MTKMLPDSMDSSVEAQTIDTWITGHAEFAPNKAALIFNGQETTYSELREKIANQAEYLSGDLGLKRGDRIAWYGKNSDEQIILLFAAARLGLMLVPLNWRLAADELNYVLSDAGVRVLFHDTTFESELPRVTRELDDIVKARVCLNGGTASTQQAEPGRITDPLLLVYTSGTTGRPKGAVITQQAVFWNALSSRHAFRMSDTDVTLNILPMFHVGGLNIQTLPTFLAGGTVVLHAQFDPNAFYAPELFDTVTLVTVVPTILRALTSHPDWEEFNPSRLKCMAIGSTDVPVSLIEEVHAKSIPVVQIYGATETGPVSIYQTIDEAFHTVGSIGRRGLHSSIRIVDAEGQDAPDGTPGEVWVKAPNCFSGYWNNPAATRDNTKDGWFRTGDVAVRDSNGLYWFRDRLKNVLISGGENIYPAEIERVLSELPGIGECCVVGRPDEKWGQAPVAVVTRADDTLTAETVHSALKERIARFKQPKEILFVDALPKNAMGKVVVDEVRRLVQTAAS</sequence>
<organism evidence="6 7">
    <name type="scientific">Flavimaribacter sediminis</name>
    <dbReference type="NCBI Taxonomy" id="2865987"/>
    <lineage>
        <taxon>Bacteria</taxon>
        <taxon>Pseudomonadati</taxon>
        <taxon>Pseudomonadota</taxon>
        <taxon>Alphaproteobacteria</taxon>
        <taxon>Hyphomicrobiales</taxon>
        <taxon>Rhizobiaceae</taxon>
        <taxon>Flavimaribacter</taxon>
    </lineage>
</organism>
<dbReference type="Pfam" id="PF00501">
    <property type="entry name" value="AMP-binding"/>
    <property type="match status" value="1"/>
</dbReference>
<keyword evidence="2" id="KW-0436">Ligase</keyword>
<comment type="caution">
    <text evidence="6">The sequence shown here is derived from an EMBL/GenBank/DDBJ whole genome shotgun (WGS) entry which is preliminary data.</text>
</comment>
<dbReference type="InterPro" id="IPR000873">
    <property type="entry name" value="AMP-dep_synth/lig_dom"/>
</dbReference>
<dbReference type="Proteomes" id="UP001196509">
    <property type="component" value="Unassembled WGS sequence"/>
</dbReference>
<keyword evidence="3" id="KW-0479">Metal-binding</keyword>
<evidence type="ECO:0000313" key="6">
    <source>
        <dbReference type="EMBL" id="MBW8636995.1"/>
    </source>
</evidence>
<dbReference type="PANTHER" id="PTHR43201:SF5">
    <property type="entry name" value="MEDIUM-CHAIN ACYL-COA LIGASE ACSF2, MITOCHONDRIAL"/>
    <property type="match status" value="1"/>
</dbReference>
<evidence type="ECO:0000256" key="3">
    <source>
        <dbReference type="ARBA" id="ARBA00022723"/>
    </source>
</evidence>
<proteinExistence type="inferred from homology"/>
<accession>A0AAE3CZ62</accession>
<dbReference type="InterPro" id="IPR042099">
    <property type="entry name" value="ANL_N_sf"/>
</dbReference>
<evidence type="ECO:0000256" key="2">
    <source>
        <dbReference type="ARBA" id="ARBA00022598"/>
    </source>
</evidence>
<dbReference type="RefSeq" id="WP_220227632.1">
    <property type="nucleotide sequence ID" value="NZ_JAICBX010000001.1"/>
</dbReference>
<dbReference type="GO" id="GO:0006631">
    <property type="term" value="P:fatty acid metabolic process"/>
    <property type="evidence" value="ECO:0007669"/>
    <property type="project" value="TreeGrafter"/>
</dbReference>
<evidence type="ECO:0000259" key="4">
    <source>
        <dbReference type="Pfam" id="PF00501"/>
    </source>
</evidence>
<comment type="similarity">
    <text evidence="1">Belongs to the ATP-dependent AMP-binding enzyme family.</text>
</comment>
<reference evidence="6" key="1">
    <citation type="submission" date="2021-08" db="EMBL/GenBank/DDBJ databases">
        <title>Hoeflea bacterium WL0058 sp. nov., isolated from the sediment.</title>
        <authorList>
            <person name="Wang L."/>
            <person name="Zhang D."/>
        </authorList>
    </citation>
    <scope>NUCLEOTIDE SEQUENCE</scope>
    <source>
        <strain evidence="6">WL0058</strain>
    </source>
</reference>
<protein>
    <submittedName>
        <fullName evidence="6">AMP-binding protein</fullName>
    </submittedName>
</protein>
<evidence type="ECO:0000313" key="7">
    <source>
        <dbReference type="Proteomes" id="UP001196509"/>
    </source>
</evidence>
<dbReference type="SUPFAM" id="SSF56801">
    <property type="entry name" value="Acetyl-CoA synthetase-like"/>
    <property type="match status" value="1"/>
</dbReference>
<gene>
    <name evidence="6" type="ORF">K1W69_07325</name>
</gene>